<gene>
    <name evidence="2" type="ORF">AMORRO_LOCUS16435</name>
</gene>
<organism evidence="2 3">
    <name type="scientific">Acaulospora morrowiae</name>
    <dbReference type="NCBI Taxonomy" id="94023"/>
    <lineage>
        <taxon>Eukaryota</taxon>
        <taxon>Fungi</taxon>
        <taxon>Fungi incertae sedis</taxon>
        <taxon>Mucoromycota</taxon>
        <taxon>Glomeromycotina</taxon>
        <taxon>Glomeromycetes</taxon>
        <taxon>Diversisporales</taxon>
        <taxon>Acaulosporaceae</taxon>
        <taxon>Acaulospora</taxon>
    </lineage>
</organism>
<feature type="region of interest" description="Disordered" evidence="1">
    <location>
        <begin position="1"/>
        <end position="24"/>
    </location>
</feature>
<comment type="caution">
    <text evidence="2">The sequence shown here is derived from an EMBL/GenBank/DDBJ whole genome shotgun (WGS) entry which is preliminary data.</text>
</comment>
<dbReference type="EMBL" id="CAJVPV010045040">
    <property type="protein sequence ID" value="CAG8768467.1"/>
    <property type="molecule type" value="Genomic_DNA"/>
</dbReference>
<feature type="compositionally biased region" description="Polar residues" evidence="1">
    <location>
        <begin position="8"/>
        <end position="24"/>
    </location>
</feature>
<evidence type="ECO:0000256" key="1">
    <source>
        <dbReference type="SAM" id="MobiDB-lite"/>
    </source>
</evidence>
<sequence>SKMESDTDSQTISSQNSLDSQETITYKVDRYKRKIKNPQTTNGDNGAIARVVIYE</sequence>
<proteinExistence type="predicted"/>
<reference evidence="2" key="1">
    <citation type="submission" date="2021-06" db="EMBL/GenBank/DDBJ databases">
        <authorList>
            <person name="Kallberg Y."/>
            <person name="Tangrot J."/>
            <person name="Rosling A."/>
        </authorList>
    </citation>
    <scope>NUCLEOTIDE SEQUENCE</scope>
    <source>
        <strain evidence="2">CL551</strain>
    </source>
</reference>
<evidence type="ECO:0000313" key="3">
    <source>
        <dbReference type="Proteomes" id="UP000789342"/>
    </source>
</evidence>
<protein>
    <submittedName>
        <fullName evidence="2">8956_t:CDS:1</fullName>
    </submittedName>
</protein>
<accession>A0A9N9J839</accession>
<dbReference type="AlphaFoldDB" id="A0A9N9J839"/>
<feature type="non-terminal residue" evidence="2">
    <location>
        <position position="55"/>
    </location>
</feature>
<dbReference type="Proteomes" id="UP000789342">
    <property type="component" value="Unassembled WGS sequence"/>
</dbReference>
<feature type="non-terminal residue" evidence="2">
    <location>
        <position position="1"/>
    </location>
</feature>
<keyword evidence="3" id="KW-1185">Reference proteome</keyword>
<evidence type="ECO:0000313" key="2">
    <source>
        <dbReference type="EMBL" id="CAG8768467.1"/>
    </source>
</evidence>
<name>A0A9N9J839_9GLOM</name>